<evidence type="ECO:0000256" key="3">
    <source>
        <dbReference type="ARBA" id="ARBA00022481"/>
    </source>
</evidence>
<dbReference type="RefSeq" id="WP_063514484.1">
    <property type="nucleotide sequence ID" value="NZ_CP011158.1"/>
</dbReference>
<dbReference type="Pfam" id="PF00114">
    <property type="entry name" value="Pilin"/>
    <property type="match status" value="1"/>
</dbReference>
<evidence type="ECO:0000313" key="9">
    <source>
        <dbReference type="Proteomes" id="UP000255102"/>
    </source>
</evidence>
<proteinExistence type="inferred from homology"/>
<evidence type="ECO:0000313" key="7">
    <source>
        <dbReference type="EMBL" id="STY87629.1"/>
    </source>
</evidence>
<dbReference type="Gene3D" id="3.30.700.10">
    <property type="entry name" value="Glycoprotein, Type 4 Pilin"/>
    <property type="match status" value="1"/>
</dbReference>
<comment type="similarity">
    <text evidence="1 4">Belongs to the N-Me-Phe pilin family.</text>
</comment>
<dbReference type="PANTHER" id="PTHR30093">
    <property type="entry name" value="GENERAL SECRETION PATHWAY PROTEIN G"/>
    <property type="match status" value="1"/>
</dbReference>
<gene>
    <name evidence="7" type="primary">fimA</name>
    <name evidence="6" type="ORF">MOVS_07875</name>
    <name evidence="7" type="ORF">NCTC11227_01643</name>
</gene>
<dbReference type="GO" id="GO:0015628">
    <property type="term" value="P:protein secretion by the type II secretion system"/>
    <property type="evidence" value="ECO:0007669"/>
    <property type="project" value="InterPro"/>
</dbReference>
<keyword evidence="8" id="KW-1185">Reference proteome</keyword>
<name>A0A378PRQ9_9GAMM</name>
<evidence type="ECO:0000256" key="2">
    <source>
        <dbReference type="ARBA" id="ARBA00011156"/>
    </source>
</evidence>
<dbReference type="KEGG" id="moi:MOVS_07875"/>
<evidence type="ECO:0000256" key="4">
    <source>
        <dbReference type="RuleBase" id="RU000389"/>
    </source>
</evidence>
<organism evidence="7 9">
    <name type="scientific">Moraxella ovis</name>
    <dbReference type="NCBI Taxonomy" id="29433"/>
    <lineage>
        <taxon>Bacteria</taxon>
        <taxon>Pseudomonadati</taxon>
        <taxon>Pseudomonadota</taxon>
        <taxon>Gammaproteobacteria</taxon>
        <taxon>Moraxellales</taxon>
        <taxon>Moraxellaceae</taxon>
        <taxon>Moraxella</taxon>
    </lineage>
</organism>
<dbReference type="Proteomes" id="UP000255102">
    <property type="component" value="Unassembled WGS sequence"/>
</dbReference>
<dbReference type="PRINTS" id="PR00813">
    <property type="entry name" value="BCTERIALGSPG"/>
</dbReference>
<dbReference type="NCBIfam" id="TIGR02532">
    <property type="entry name" value="IV_pilin_GFxxxE"/>
    <property type="match status" value="1"/>
</dbReference>
<dbReference type="AlphaFoldDB" id="A0A378PRQ9"/>
<protein>
    <submittedName>
        <fullName evidence="7">Two subunits pilin</fullName>
    </submittedName>
</protein>
<keyword evidence="3" id="KW-0488">Methylation</keyword>
<keyword evidence="5" id="KW-0472">Membrane</keyword>
<dbReference type="GO" id="GO:0015627">
    <property type="term" value="C:type II protein secretion system complex"/>
    <property type="evidence" value="ECO:0007669"/>
    <property type="project" value="InterPro"/>
</dbReference>
<reference evidence="6 8" key="1">
    <citation type="submission" date="2015-04" db="EMBL/GenBank/DDBJ databases">
        <authorList>
            <person name="Calcutt M.J."/>
            <person name="Foecking M.F."/>
        </authorList>
    </citation>
    <scope>NUCLEOTIDE SEQUENCE [LARGE SCALE GENOMIC DNA]</scope>
    <source>
        <strain evidence="6 8">199/55</strain>
    </source>
</reference>
<dbReference type="InterPro" id="IPR000983">
    <property type="entry name" value="Bac_GSPG_pilin"/>
</dbReference>
<dbReference type="PANTHER" id="PTHR30093:SF34">
    <property type="entry name" value="PREPILIN PEPTIDASE-DEPENDENT PROTEIN D"/>
    <property type="match status" value="1"/>
</dbReference>
<dbReference type="EMBL" id="UGPW01000001">
    <property type="protein sequence ID" value="STY87629.1"/>
    <property type="molecule type" value="Genomic_DNA"/>
</dbReference>
<comment type="subunit">
    <text evidence="2">The pili are polar flexible filaments of about 5.4 nanometers diameter and 2.5 micrometers average length; they consist of only a single polypeptide chain arranged in a helical configuration of five subunits per turn in the assembled pilus.</text>
</comment>
<dbReference type="GO" id="GO:0009289">
    <property type="term" value="C:pilus"/>
    <property type="evidence" value="ECO:0007669"/>
    <property type="project" value="InterPro"/>
</dbReference>
<feature type="transmembrane region" description="Helical" evidence="5">
    <location>
        <begin position="7"/>
        <end position="27"/>
    </location>
</feature>
<dbReference type="InterPro" id="IPR012902">
    <property type="entry name" value="N_methyl_site"/>
</dbReference>
<dbReference type="EMBL" id="CP011158">
    <property type="protein sequence ID" value="ANB91903.1"/>
    <property type="molecule type" value="Genomic_DNA"/>
</dbReference>
<keyword evidence="5" id="KW-0812">Transmembrane</keyword>
<evidence type="ECO:0000313" key="6">
    <source>
        <dbReference type="EMBL" id="ANB91903.1"/>
    </source>
</evidence>
<dbReference type="PROSITE" id="PS00409">
    <property type="entry name" value="PROKAR_NTER_METHYL"/>
    <property type="match status" value="1"/>
</dbReference>
<dbReference type="InterPro" id="IPR045584">
    <property type="entry name" value="Pilin-like"/>
</dbReference>
<accession>A0A378PRQ9</accession>
<dbReference type="InterPro" id="IPR001082">
    <property type="entry name" value="Pilin"/>
</dbReference>
<dbReference type="Pfam" id="PF07963">
    <property type="entry name" value="N_methyl"/>
    <property type="match status" value="1"/>
</dbReference>
<reference evidence="7 9" key="2">
    <citation type="submission" date="2018-06" db="EMBL/GenBank/DDBJ databases">
        <authorList>
            <consortium name="Pathogen Informatics"/>
            <person name="Doyle S."/>
        </authorList>
    </citation>
    <scope>NUCLEOTIDE SEQUENCE [LARGE SCALE GENOMIC DNA]</scope>
    <source>
        <strain evidence="7 9">NCTC11227</strain>
    </source>
</reference>
<dbReference type="GO" id="GO:0007155">
    <property type="term" value="P:cell adhesion"/>
    <property type="evidence" value="ECO:0007669"/>
    <property type="project" value="InterPro"/>
</dbReference>
<keyword evidence="5" id="KW-1133">Transmembrane helix</keyword>
<evidence type="ECO:0000256" key="5">
    <source>
        <dbReference type="SAM" id="Phobius"/>
    </source>
</evidence>
<evidence type="ECO:0000313" key="8">
    <source>
        <dbReference type="Proteomes" id="UP000076765"/>
    </source>
</evidence>
<dbReference type="SUPFAM" id="SSF54523">
    <property type="entry name" value="Pili subunits"/>
    <property type="match status" value="1"/>
</dbReference>
<evidence type="ECO:0000256" key="1">
    <source>
        <dbReference type="ARBA" id="ARBA00005233"/>
    </source>
</evidence>
<dbReference type="Proteomes" id="UP000076765">
    <property type="component" value="Chromosome"/>
</dbReference>
<sequence length="156" mass="16505">MISQKGFTLIELLIVIVIIGVLAMFAIPQFQNRTAVAQVSRVTMEVSQLRSAVDICLLQGMTGSSCQLGWTKSNLIEESGTAPAESNTNPATGQSGLSVKLGTTSSIEATLGQDAATSLHGKKIIWTRDEKGVWACTTDVAEEYRTQGCGGVARGQ</sequence>
<keyword evidence="4" id="KW-0281">Fimbrium</keyword>